<keyword evidence="4" id="KW-0378">Hydrolase</keyword>
<evidence type="ECO:0000256" key="5">
    <source>
        <dbReference type="ARBA" id="ARBA00023277"/>
    </source>
</evidence>
<reference evidence="7 8" key="1">
    <citation type="journal article" date="2020" name="G3 (Bethesda)">
        <title>CeMbio - The Caenorhabditis elegans Microbiome Resource.</title>
        <authorList>
            <person name="Dirksen P."/>
            <person name="Assie A."/>
            <person name="Zimmermann J."/>
            <person name="Zhang F."/>
            <person name="Tietje A.M."/>
            <person name="Marsh S.A."/>
            <person name="Felix M.A."/>
            <person name="Shapira M."/>
            <person name="Kaleta C."/>
            <person name="Schulenburg H."/>
            <person name="Samuel B."/>
        </authorList>
    </citation>
    <scope>NUCLEOTIDE SEQUENCE [LARGE SCALE GENOMIC DNA]</scope>
    <source>
        <strain evidence="7 8">BIGb0170</strain>
    </source>
</reference>
<evidence type="ECO:0000313" key="8">
    <source>
        <dbReference type="Proteomes" id="UP000515450"/>
    </source>
</evidence>
<evidence type="ECO:0000256" key="1">
    <source>
        <dbReference type="ARBA" id="ARBA00000094"/>
    </source>
</evidence>
<dbReference type="InterPro" id="IPR024746">
    <property type="entry name" value="Glyco_hydro_100"/>
</dbReference>
<proteinExistence type="inferred from homology"/>
<keyword evidence="8" id="KW-1185">Reference proteome</keyword>
<dbReference type="AlphaFoldDB" id="A0A7G5DWV7"/>
<dbReference type="RefSeq" id="WP_182330973.1">
    <property type="nucleotide sequence ID" value="NZ_CP058555.1"/>
</dbReference>
<dbReference type="InterPro" id="IPR012341">
    <property type="entry name" value="6hp_glycosidase-like_sf"/>
</dbReference>
<dbReference type="Gene3D" id="1.50.10.10">
    <property type="match status" value="2"/>
</dbReference>
<comment type="catalytic activity">
    <reaction evidence="1">
        <text>Hydrolysis of terminal non-reducing beta-D-fructofuranoside residues in beta-D-fructofuranosides.</text>
        <dbReference type="EC" id="3.2.1.26"/>
    </reaction>
</comment>
<dbReference type="EMBL" id="CP058555">
    <property type="protein sequence ID" value="QMV66232.1"/>
    <property type="molecule type" value="Genomic_DNA"/>
</dbReference>
<dbReference type="Proteomes" id="UP000515450">
    <property type="component" value="Chromosome"/>
</dbReference>
<dbReference type="GO" id="GO:0004564">
    <property type="term" value="F:beta-fructofuranosidase activity"/>
    <property type="evidence" value="ECO:0007669"/>
    <property type="project" value="UniProtKB-EC"/>
</dbReference>
<dbReference type="EC" id="3.2.1.26" evidence="3"/>
<evidence type="ECO:0000256" key="4">
    <source>
        <dbReference type="ARBA" id="ARBA00022801"/>
    </source>
</evidence>
<dbReference type="SUPFAM" id="SSF48208">
    <property type="entry name" value="Six-hairpin glycosidases"/>
    <property type="match status" value="1"/>
</dbReference>
<evidence type="ECO:0000256" key="3">
    <source>
        <dbReference type="ARBA" id="ARBA00012758"/>
    </source>
</evidence>
<evidence type="ECO:0000256" key="2">
    <source>
        <dbReference type="ARBA" id="ARBA00007671"/>
    </source>
</evidence>
<evidence type="ECO:0000256" key="6">
    <source>
        <dbReference type="ARBA" id="ARBA00023295"/>
    </source>
</evidence>
<accession>A0A7G5DWV7</accession>
<dbReference type="GO" id="GO:0005975">
    <property type="term" value="P:carbohydrate metabolic process"/>
    <property type="evidence" value="ECO:0007669"/>
    <property type="project" value="InterPro"/>
</dbReference>
<sequence>MLTEKQFEEINAAKLAAEGVLLNNSSGPFHHLPRTAGWGYPEPYTRDLLFSILGIASTHNMQLYDSIKSVLEVLAITQTVHGHIPSIVYDPNNLGASDTTPLFLMAVGIYRKMTGNTNFLGRAVNKSLRWMTYQSPTDDGVVAQQPTSDWRDEQWVLGYGLYVNAIYHNALQLLGYQERADRLANGVNILFANEDQYYALWTYKLYHSGKFDLLGNSLVILSGIASSQKADAIIDWVESSCKSMQKEGQLAIDLPPNFFPFIYPGDREWHERYNQYNQPGDYHNGGIWPFVCGFYIAALVKAQRFDLAEVKLLSLTVLVKKAVDFRLEYGFNEWIKSQDAIPSGQDWQTWSAALYLYAAKCVESRTVPFL</sequence>
<dbReference type="InterPro" id="IPR008928">
    <property type="entry name" value="6-hairpin_glycosidase_sf"/>
</dbReference>
<organism evidence="7 8">
    <name type="scientific">Sphingobacterium paramultivorum</name>
    <dbReference type="NCBI Taxonomy" id="2886510"/>
    <lineage>
        <taxon>Bacteria</taxon>
        <taxon>Pseudomonadati</taxon>
        <taxon>Bacteroidota</taxon>
        <taxon>Sphingobacteriia</taxon>
        <taxon>Sphingobacteriales</taxon>
        <taxon>Sphingobacteriaceae</taxon>
        <taxon>Sphingobacterium</taxon>
    </lineage>
</organism>
<keyword evidence="6" id="KW-0326">Glycosidase</keyword>
<keyword evidence="5" id="KW-0119">Carbohydrate metabolism</keyword>
<gene>
    <name evidence="7" type="ORF">HS960_00505</name>
</gene>
<dbReference type="Pfam" id="PF12899">
    <property type="entry name" value="Glyco_hydro_100"/>
    <property type="match status" value="1"/>
</dbReference>
<evidence type="ECO:0000313" key="7">
    <source>
        <dbReference type="EMBL" id="QMV66232.1"/>
    </source>
</evidence>
<name>A0A7G5DWV7_9SPHI</name>
<dbReference type="GO" id="GO:0033926">
    <property type="term" value="F:endo-alpha-N-acetylgalactosaminidase activity"/>
    <property type="evidence" value="ECO:0007669"/>
    <property type="project" value="InterPro"/>
</dbReference>
<comment type="similarity">
    <text evidence="2">Belongs to the glycosyl hydrolase 100 family.</text>
</comment>
<protein>
    <recommendedName>
        <fullName evidence="3">beta-fructofuranosidase</fullName>
        <ecNumber evidence="3">3.2.1.26</ecNumber>
    </recommendedName>
</protein>